<name>A0A9X2EBH9_9NOCA</name>
<dbReference type="EMBL" id="JAMRXG010000017">
    <property type="protein sequence ID" value="MCM6777869.1"/>
    <property type="molecule type" value="Genomic_DNA"/>
</dbReference>
<evidence type="ECO:0000313" key="1">
    <source>
        <dbReference type="EMBL" id="MCM6777869.1"/>
    </source>
</evidence>
<accession>A0A9X2EBH9</accession>
<sequence>MAEVTAPVDIAVAVNSSCGVSVGGSAAAVRGAPGASHQPMAAIRNRTANVDPASRVPAVADAGDLDLVAPRAAWRCTAVLSRNRTVLTWEYSMNNRVRVPE</sequence>
<evidence type="ECO:0000313" key="2">
    <source>
        <dbReference type="Proteomes" id="UP001139157"/>
    </source>
</evidence>
<dbReference type="Proteomes" id="UP001139157">
    <property type="component" value="Unassembled WGS sequence"/>
</dbReference>
<gene>
    <name evidence="1" type="ORF">NDR86_30730</name>
</gene>
<keyword evidence="2" id="KW-1185">Reference proteome</keyword>
<dbReference type="AlphaFoldDB" id="A0A9X2EBH9"/>
<comment type="caution">
    <text evidence="1">The sequence shown here is derived from an EMBL/GenBank/DDBJ whole genome shotgun (WGS) entry which is preliminary data.</text>
</comment>
<dbReference type="RefSeq" id="WP_251917320.1">
    <property type="nucleotide sequence ID" value="NZ_JAMRXG010000017.1"/>
</dbReference>
<organism evidence="1 2">
    <name type="scientific">Nocardia pulmonis</name>
    <dbReference type="NCBI Taxonomy" id="2951408"/>
    <lineage>
        <taxon>Bacteria</taxon>
        <taxon>Bacillati</taxon>
        <taxon>Actinomycetota</taxon>
        <taxon>Actinomycetes</taxon>
        <taxon>Mycobacteriales</taxon>
        <taxon>Nocardiaceae</taxon>
        <taxon>Nocardia</taxon>
    </lineage>
</organism>
<protein>
    <submittedName>
        <fullName evidence="1">Uncharacterized protein</fullName>
    </submittedName>
</protein>
<reference evidence="1" key="1">
    <citation type="submission" date="2022-06" db="EMBL/GenBank/DDBJ databases">
        <title>Novel species in genus nocardia.</title>
        <authorList>
            <person name="Li F."/>
        </authorList>
    </citation>
    <scope>NUCLEOTIDE SEQUENCE</scope>
    <source>
        <strain evidence="1">CDC141</strain>
    </source>
</reference>
<proteinExistence type="predicted"/>